<dbReference type="EMBL" id="BJYZ01000001">
    <property type="protein sequence ID" value="GEO35981.1"/>
    <property type="molecule type" value="Genomic_DNA"/>
</dbReference>
<organism evidence="1 2">
    <name type="scientific">Skermanella aerolata</name>
    <dbReference type="NCBI Taxonomy" id="393310"/>
    <lineage>
        <taxon>Bacteria</taxon>
        <taxon>Pseudomonadati</taxon>
        <taxon>Pseudomonadota</taxon>
        <taxon>Alphaproteobacteria</taxon>
        <taxon>Rhodospirillales</taxon>
        <taxon>Azospirillaceae</taxon>
        <taxon>Skermanella</taxon>
    </lineage>
</organism>
<name>A0A512DHL8_9PROT</name>
<keyword evidence="2" id="KW-1185">Reference proteome</keyword>
<protein>
    <recommendedName>
        <fullName evidence="3">DUF1499 domain-containing protein</fullName>
    </recommendedName>
</protein>
<dbReference type="Proteomes" id="UP000321523">
    <property type="component" value="Unassembled WGS sequence"/>
</dbReference>
<accession>A0A512DHL8</accession>
<evidence type="ECO:0000313" key="2">
    <source>
        <dbReference type="Proteomes" id="UP000321523"/>
    </source>
</evidence>
<comment type="caution">
    <text evidence="1">The sequence shown here is derived from an EMBL/GenBank/DDBJ whole genome shotgun (WGS) entry which is preliminary data.</text>
</comment>
<gene>
    <name evidence="1" type="ORF">SAE02_01290</name>
</gene>
<dbReference type="InterPro" id="IPR010865">
    <property type="entry name" value="DUF1499"/>
</dbReference>
<proteinExistence type="predicted"/>
<reference evidence="1 2" key="1">
    <citation type="submission" date="2019-07" db="EMBL/GenBank/DDBJ databases">
        <title>Whole genome shotgun sequence of Skermanella aerolata NBRC 106429.</title>
        <authorList>
            <person name="Hosoyama A."/>
            <person name="Uohara A."/>
            <person name="Ohji S."/>
            <person name="Ichikawa N."/>
        </authorList>
    </citation>
    <scope>NUCLEOTIDE SEQUENCE [LARGE SCALE GENOMIC DNA]</scope>
    <source>
        <strain evidence="1 2">NBRC 106429</strain>
    </source>
</reference>
<dbReference type="Pfam" id="PF07386">
    <property type="entry name" value="DUF1499"/>
    <property type="match status" value="1"/>
</dbReference>
<dbReference type="RefSeq" id="WP_052831564.1">
    <property type="nucleotide sequence ID" value="NZ_BJYZ01000001.1"/>
</dbReference>
<evidence type="ECO:0000313" key="1">
    <source>
        <dbReference type="EMBL" id="GEO35981.1"/>
    </source>
</evidence>
<sequence>MVKRLATAVLALVLLAAAGWYGWQLGPWADAATGEYGVPVDFASLERKASPNQYLVAPDGVTTRAKPDAESPVFSMPPDRLRDAFLAVVAEAPRTTLLNRSADGLHLTLVQRTALLRFPDYIDVWIQPTPGGNGDGSTIAIYSRSRFGYSDLGVNRKRVEDWMAALESKAASR</sequence>
<evidence type="ECO:0008006" key="3">
    <source>
        <dbReference type="Google" id="ProtNLM"/>
    </source>
</evidence>
<dbReference type="AlphaFoldDB" id="A0A512DHL8"/>